<dbReference type="Proteomes" id="UP000249056">
    <property type="component" value="Unassembled WGS sequence"/>
</dbReference>
<evidence type="ECO:0000313" key="1">
    <source>
        <dbReference type="EMBL" id="RAL61251.1"/>
    </source>
</evidence>
<protein>
    <submittedName>
        <fullName evidence="1">Uncharacterized protein</fullName>
    </submittedName>
</protein>
<organism evidence="1 2">
    <name type="scientific">Monilinia fructigena</name>
    <dbReference type="NCBI Taxonomy" id="38457"/>
    <lineage>
        <taxon>Eukaryota</taxon>
        <taxon>Fungi</taxon>
        <taxon>Dikarya</taxon>
        <taxon>Ascomycota</taxon>
        <taxon>Pezizomycotina</taxon>
        <taxon>Leotiomycetes</taxon>
        <taxon>Helotiales</taxon>
        <taxon>Sclerotiniaceae</taxon>
        <taxon>Monilinia</taxon>
    </lineage>
</organism>
<proteinExistence type="predicted"/>
<evidence type="ECO:0000313" key="2">
    <source>
        <dbReference type="Proteomes" id="UP000249056"/>
    </source>
</evidence>
<accession>A0A395IM73</accession>
<dbReference type="AlphaFoldDB" id="A0A395IM73"/>
<gene>
    <name evidence="1" type="ORF">DID88_010330</name>
</gene>
<sequence length="81" mass="8710">MQVPSPPTPSLNLLKAALALRPGSVACIIRNSLIYSTSTSEIWTYILQVDQGLAALTNSRNQATPSKIIVQIFTQATPTVK</sequence>
<keyword evidence="2" id="KW-1185">Reference proteome</keyword>
<name>A0A395IM73_9HELO</name>
<comment type="caution">
    <text evidence="1">The sequence shown here is derived from an EMBL/GenBank/DDBJ whole genome shotgun (WGS) entry which is preliminary data.</text>
</comment>
<reference evidence="1 2" key="1">
    <citation type="submission" date="2018-06" db="EMBL/GenBank/DDBJ databases">
        <title>Genome Sequence of the Brown Rot Fungal Pathogen Monilinia fructigena.</title>
        <authorList>
            <person name="Landi L."/>
            <person name="De Miccolis Angelini R.M."/>
            <person name="Pollastro S."/>
            <person name="Abate D."/>
            <person name="Faretra F."/>
            <person name="Romanazzi G."/>
        </authorList>
    </citation>
    <scope>NUCLEOTIDE SEQUENCE [LARGE SCALE GENOMIC DNA]</scope>
    <source>
        <strain evidence="1 2">Mfrg269</strain>
    </source>
</reference>
<dbReference type="EMBL" id="QKRW01000033">
    <property type="protein sequence ID" value="RAL61251.1"/>
    <property type="molecule type" value="Genomic_DNA"/>
</dbReference>